<reference evidence="1 2" key="1">
    <citation type="submission" date="2019-01" db="EMBL/GenBank/DDBJ databases">
        <title>Draft Genome and Complete Hox-Cluster Characterization of the Sterlet Sturgeon (Acipenser ruthenus).</title>
        <authorList>
            <person name="Wei Q."/>
        </authorList>
    </citation>
    <scope>NUCLEOTIDE SEQUENCE [LARGE SCALE GENOMIC DNA]</scope>
    <source>
        <strain evidence="1">WHYD16114868_AA</strain>
        <tissue evidence="1">Blood</tissue>
    </source>
</reference>
<gene>
    <name evidence="1" type="ORF">EOD39_21150</name>
</gene>
<comment type="caution">
    <text evidence="1">The sequence shown here is derived from an EMBL/GenBank/DDBJ whole genome shotgun (WGS) entry which is preliminary data.</text>
</comment>
<protein>
    <submittedName>
        <fullName evidence="1">Uncharacterized protein</fullName>
    </submittedName>
</protein>
<dbReference type="AlphaFoldDB" id="A0A444UTJ4"/>
<evidence type="ECO:0000313" key="1">
    <source>
        <dbReference type="EMBL" id="RXM91466.1"/>
    </source>
</evidence>
<keyword evidence="2" id="KW-1185">Reference proteome</keyword>
<proteinExistence type="predicted"/>
<evidence type="ECO:0000313" key="2">
    <source>
        <dbReference type="Proteomes" id="UP000289886"/>
    </source>
</evidence>
<organism evidence="1 2">
    <name type="scientific">Acipenser ruthenus</name>
    <name type="common">Sterlet sturgeon</name>
    <dbReference type="NCBI Taxonomy" id="7906"/>
    <lineage>
        <taxon>Eukaryota</taxon>
        <taxon>Metazoa</taxon>
        <taxon>Chordata</taxon>
        <taxon>Craniata</taxon>
        <taxon>Vertebrata</taxon>
        <taxon>Euteleostomi</taxon>
        <taxon>Actinopterygii</taxon>
        <taxon>Chondrostei</taxon>
        <taxon>Acipenseriformes</taxon>
        <taxon>Acipenseridae</taxon>
        <taxon>Acipenser</taxon>
    </lineage>
</organism>
<name>A0A444UTJ4_ACIRT</name>
<dbReference type="EMBL" id="SCEB01008670">
    <property type="protein sequence ID" value="RXM91466.1"/>
    <property type="molecule type" value="Genomic_DNA"/>
</dbReference>
<sequence length="222" mass="24669">MEADPPFTPPRQPLQTRARLSCKEFSPEQLSPIYINRVVSDADKVIMEGGVWHAEKHHAALLGLLLAEPQVQKSSLQCHSATEVFQMVGVEPDPSVNVTVERVDYKQLNPDQPSPLETLNTEAHSAPELPPAKAETFSTLTLIQLDMQVKSDTVEVVPSSNPYSQADVEEVTLLQMRKELDKTEELLLQDEGCVVSTCKLVISGSILNDWKTYGCPDDFQEK</sequence>
<accession>A0A444UTJ4</accession>
<dbReference type="Proteomes" id="UP000289886">
    <property type="component" value="Unassembled WGS sequence"/>
</dbReference>